<proteinExistence type="predicted"/>
<dbReference type="InterPro" id="IPR032675">
    <property type="entry name" value="LRR_dom_sf"/>
</dbReference>
<dbReference type="EMBL" id="JBGBPQ010000030">
    <property type="protein sequence ID" value="KAL1495930.1"/>
    <property type="molecule type" value="Genomic_DNA"/>
</dbReference>
<gene>
    <name evidence="5" type="ORF">AB1Y20_014572</name>
</gene>
<keyword evidence="2" id="KW-0677">Repeat</keyword>
<evidence type="ECO:0000256" key="1">
    <source>
        <dbReference type="ARBA" id="ARBA00022614"/>
    </source>
</evidence>
<evidence type="ECO:0000256" key="2">
    <source>
        <dbReference type="ARBA" id="ARBA00022737"/>
    </source>
</evidence>
<feature type="region of interest" description="Disordered" evidence="4">
    <location>
        <begin position="589"/>
        <end position="617"/>
    </location>
</feature>
<sequence length="848" mass="93847">MRASRTHREAVLEKQAEAARPTPVPLTEELLKENTLEDCATVKSVELLFTSFSAMPGLEACAQLQELTIISARLQRVPPELAHVRHSLRRLCLATNEIRLIEHLEGMASLESVQLQENLIARAAGLEGCPALRRLWLSSNKITSLAGLGQLLELRELWLQNNPIETLGNALAPLRNLQVLSLAATRISSLEQLRPIQERHARGRSARAVHAAPRSTHGQSRAQAVPTLLDLAFEDVYFGAAPIVDQPSYAPSALQMLGQERARRPIAVLDGRRIAERERSSAEEHFLQRSIKFAERVDLIKQEGERELHALELQRQESAAELRQMKTSLTKAYTLLKAKVHRRSLHLARRCAQVTARRQVMEGLRMMREEEEAFLQAHERSSAQLREALAELRVQYEEEVRQLAAREAQRQGERERKLARLQQVSEAMSLVGSQLLEAQLASNGRLFAEILPHGDPQLAFVKAKVEAESVVDNDSQERKASDGRGVEGGRGGDGNSGAALSTALEFELICCYRFYHMAPHAATVAAADAAQEEEATPHPHVVSGRWMWCCAPLDQLLQLAVRGSDGGDVSPSLHARLSPAVSIRLAAPPAETPARPAGDSHDAAGPPSERHGRASHERAGAYAALLCQLEEVKSGKKNGKPSTRKRVVGEYLVLYDIIATQEDYKQEDTLSLLDNFASEMLGNCAAAEHSPSRKSTWQQQEQQAAAATIVRENTRAAQQAEQSAGLVAIEARVDAEFRAHQLRLWQLVHPQTANNLEESGRRIADLQARLAETYEQIRYERAEQLSLRTQLEARPVHMPRASCRTDDALVSAMRAARTSIAAAVRVHSSSQSHICTHACIVWYPEACC</sequence>
<dbReference type="PANTHER" id="PTHR46652">
    <property type="entry name" value="LEUCINE-RICH REPEAT AND IQ DOMAIN-CONTAINING PROTEIN 1-RELATED"/>
    <property type="match status" value="1"/>
</dbReference>
<dbReference type="Gene3D" id="3.80.10.10">
    <property type="entry name" value="Ribonuclease Inhibitor"/>
    <property type="match status" value="1"/>
</dbReference>
<dbReference type="SMART" id="SM00365">
    <property type="entry name" value="LRR_SD22"/>
    <property type="match status" value="4"/>
</dbReference>
<feature type="coiled-coil region" evidence="3">
    <location>
        <begin position="301"/>
        <end position="328"/>
    </location>
</feature>
<organism evidence="5 6">
    <name type="scientific">Prymnesium parvum</name>
    <name type="common">Toxic golden alga</name>
    <dbReference type="NCBI Taxonomy" id="97485"/>
    <lineage>
        <taxon>Eukaryota</taxon>
        <taxon>Haptista</taxon>
        <taxon>Haptophyta</taxon>
        <taxon>Prymnesiophyceae</taxon>
        <taxon>Prymnesiales</taxon>
        <taxon>Prymnesiaceae</taxon>
        <taxon>Prymnesium</taxon>
    </lineage>
</organism>
<evidence type="ECO:0000256" key="4">
    <source>
        <dbReference type="SAM" id="MobiDB-lite"/>
    </source>
</evidence>
<feature type="compositionally biased region" description="Basic and acidic residues" evidence="4">
    <location>
        <begin position="475"/>
        <end position="487"/>
    </location>
</feature>
<feature type="compositionally biased region" description="Basic and acidic residues" evidence="4">
    <location>
        <begin position="1"/>
        <end position="17"/>
    </location>
</feature>
<feature type="region of interest" description="Disordered" evidence="4">
    <location>
        <begin position="471"/>
        <end position="496"/>
    </location>
</feature>
<accession>A0AB34ICP2</accession>
<feature type="coiled-coil region" evidence="3">
    <location>
        <begin position="375"/>
        <end position="409"/>
    </location>
</feature>
<evidence type="ECO:0000313" key="6">
    <source>
        <dbReference type="Proteomes" id="UP001515480"/>
    </source>
</evidence>
<dbReference type="SUPFAM" id="SSF52058">
    <property type="entry name" value="L domain-like"/>
    <property type="match status" value="1"/>
</dbReference>
<protein>
    <submittedName>
        <fullName evidence="5">Uncharacterized protein</fullName>
    </submittedName>
</protein>
<dbReference type="InterPro" id="IPR001611">
    <property type="entry name" value="Leu-rich_rpt"/>
</dbReference>
<dbReference type="InterPro" id="IPR050836">
    <property type="entry name" value="SDS22/Internalin_LRR"/>
</dbReference>
<dbReference type="Proteomes" id="UP001515480">
    <property type="component" value="Unassembled WGS sequence"/>
</dbReference>
<dbReference type="PROSITE" id="PS51450">
    <property type="entry name" value="LRR"/>
    <property type="match status" value="2"/>
</dbReference>
<dbReference type="AlphaFoldDB" id="A0AB34ICP2"/>
<feature type="region of interest" description="Disordered" evidence="4">
    <location>
        <begin position="1"/>
        <end position="22"/>
    </location>
</feature>
<evidence type="ECO:0000256" key="3">
    <source>
        <dbReference type="SAM" id="Coils"/>
    </source>
</evidence>
<reference evidence="5 6" key="1">
    <citation type="journal article" date="2024" name="Science">
        <title>Giant polyketide synthase enzymes in the biosynthesis of giant marine polyether toxins.</title>
        <authorList>
            <person name="Fallon T.R."/>
            <person name="Shende V.V."/>
            <person name="Wierzbicki I.H."/>
            <person name="Pendleton A.L."/>
            <person name="Watervoot N.F."/>
            <person name="Auber R.P."/>
            <person name="Gonzalez D.J."/>
            <person name="Wisecaver J.H."/>
            <person name="Moore B.S."/>
        </authorList>
    </citation>
    <scope>NUCLEOTIDE SEQUENCE [LARGE SCALE GENOMIC DNA]</scope>
    <source>
        <strain evidence="5 6">12B1</strain>
    </source>
</reference>
<comment type="caution">
    <text evidence="5">The sequence shown here is derived from an EMBL/GenBank/DDBJ whole genome shotgun (WGS) entry which is preliminary data.</text>
</comment>
<feature type="coiled-coil region" evidence="3">
    <location>
        <begin position="756"/>
        <end position="783"/>
    </location>
</feature>
<feature type="region of interest" description="Disordered" evidence="4">
    <location>
        <begin position="201"/>
        <end position="220"/>
    </location>
</feature>
<feature type="compositionally biased region" description="Basic and acidic residues" evidence="4">
    <location>
        <begin position="598"/>
        <end position="617"/>
    </location>
</feature>
<dbReference type="PANTHER" id="PTHR46652:SF8">
    <property type="entry name" value="LEUCINE RICH REPEAT CONTAINING 23"/>
    <property type="match status" value="1"/>
</dbReference>
<keyword evidence="1" id="KW-0433">Leucine-rich repeat</keyword>
<keyword evidence="6" id="KW-1185">Reference proteome</keyword>
<evidence type="ECO:0000313" key="5">
    <source>
        <dbReference type="EMBL" id="KAL1495930.1"/>
    </source>
</evidence>
<name>A0AB34ICP2_PRYPA</name>
<keyword evidence="3" id="KW-0175">Coiled coil</keyword>